<feature type="domain" description="Response regulatory" evidence="3">
    <location>
        <begin position="15"/>
        <end position="131"/>
    </location>
</feature>
<organism evidence="5 6">
    <name type="scientific">Candidatus Nitrohelix vancouverensis</name>
    <dbReference type="NCBI Taxonomy" id="2705534"/>
    <lineage>
        <taxon>Bacteria</taxon>
        <taxon>Pseudomonadati</taxon>
        <taxon>Nitrospinota/Tectimicrobiota group</taxon>
        <taxon>Nitrospinota</taxon>
        <taxon>Nitrospinia</taxon>
        <taxon>Nitrospinales</taxon>
        <taxon>Nitrospinaceae</taxon>
        <taxon>Candidatus Nitrohelix</taxon>
    </lineage>
</organism>
<dbReference type="PANTHER" id="PTHR44591:SF3">
    <property type="entry name" value="RESPONSE REGULATORY DOMAIN-CONTAINING PROTEIN"/>
    <property type="match status" value="1"/>
</dbReference>
<dbReference type="Proteomes" id="UP000594464">
    <property type="component" value="Chromosome"/>
</dbReference>
<dbReference type="SMART" id="SM00448">
    <property type="entry name" value="REC"/>
    <property type="match status" value="1"/>
</dbReference>
<dbReference type="Pfam" id="PF00072">
    <property type="entry name" value="Response_reg"/>
    <property type="match status" value="1"/>
</dbReference>
<evidence type="ECO:0000313" key="6">
    <source>
        <dbReference type="Proteomes" id="UP000594464"/>
    </source>
</evidence>
<dbReference type="GO" id="GO:0006355">
    <property type="term" value="P:regulation of DNA-templated transcription"/>
    <property type="evidence" value="ECO:0007669"/>
    <property type="project" value="InterPro"/>
</dbReference>
<dbReference type="SUPFAM" id="SSF55785">
    <property type="entry name" value="PYP-like sensor domain (PAS domain)"/>
    <property type="match status" value="1"/>
</dbReference>
<proteinExistence type="predicted"/>
<dbReference type="SMART" id="SM00091">
    <property type="entry name" value="PAS"/>
    <property type="match status" value="1"/>
</dbReference>
<dbReference type="NCBIfam" id="TIGR00229">
    <property type="entry name" value="sensory_box"/>
    <property type="match status" value="1"/>
</dbReference>
<evidence type="ECO:0000259" key="4">
    <source>
        <dbReference type="PROSITE" id="PS50112"/>
    </source>
</evidence>
<evidence type="ECO:0000256" key="1">
    <source>
        <dbReference type="ARBA" id="ARBA00022553"/>
    </source>
</evidence>
<dbReference type="Pfam" id="PF00989">
    <property type="entry name" value="PAS"/>
    <property type="match status" value="1"/>
</dbReference>
<dbReference type="InterPro" id="IPR050595">
    <property type="entry name" value="Bact_response_regulator"/>
</dbReference>
<dbReference type="PROSITE" id="PS50112">
    <property type="entry name" value="PAS"/>
    <property type="match status" value="1"/>
</dbReference>
<reference evidence="6" key="1">
    <citation type="submission" date="2020-02" db="EMBL/GenBank/DDBJ databases">
        <title>Genomic and physiological characterization of two novel Nitrospinaceae genera.</title>
        <authorList>
            <person name="Mueller A.J."/>
            <person name="Jung M.-Y."/>
            <person name="Strachan C.R."/>
            <person name="Herbold C.W."/>
            <person name="Kirkegaard R.H."/>
            <person name="Daims H."/>
        </authorList>
    </citation>
    <scope>NUCLEOTIDE SEQUENCE [LARGE SCALE GENOMIC DNA]</scope>
</reference>
<accession>A0A7T0C0N3</accession>
<dbReference type="InterPro" id="IPR035965">
    <property type="entry name" value="PAS-like_dom_sf"/>
</dbReference>
<dbReference type="Gene3D" id="3.30.450.20">
    <property type="entry name" value="PAS domain"/>
    <property type="match status" value="1"/>
</dbReference>
<dbReference type="KEGG" id="nva:G3M78_02790"/>
<keyword evidence="1 2" id="KW-0597">Phosphoprotein</keyword>
<evidence type="ECO:0000256" key="2">
    <source>
        <dbReference type="PROSITE-ProRule" id="PRU00169"/>
    </source>
</evidence>
<feature type="modified residue" description="4-aspartylphosphate" evidence="2">
    <location>
        <position position="64"/>
    </location>
</feature>
<name>A0A7T0C0N3_9BACT</name>
<dbReference type="InterPro" id="IPR011006">
    <property type="entry name" value="CheY-like_superfamily"/>
</dbReference>
<dbReference type="InterPro" id="IPR001789">
    <property type="entry name" value="Sig_transdc_resp-reg_receiver"/>
</dbReference>
<dbReference type="AlphaFoldDB" id="A0A7T0C0N3"/>
<dbReference type="CDD" id="cd00130">
    <property type="entry name" value="PAS"/>
    <property type="match status" value="1"/>
</dbReference>
<protein>
    <submittedName>
        <fullName evidence="5">Response regulator</fullName>
    </submittedName>
</protein>
<sequence>MNLDDQWKAKLKGKTLLLVDDTPQNIDVLRRLLEGNDFNISVALNGTSAIEIAKKVKPLLILLDVMMPGIDGFETCRQLKAMEETKHIPIIFITALTNIESIVKAFECGGCDYVSKPFQQDEVLYRVATQLKLSVLLTETRELNQKLDLQNEELIEAHNIYRNVVECVSDGVFRLDADQNIIQANPKFCASLGFDEKQLLGKSIKEIANLSDPESMVPQLATRRGGDRATHGLSVQFCVNKQSPIWADRKYHTYLVESFGIWNLPNDVVYKKNTDKKFLGSLCILREPPKK</sequence>
<dbReference type="EMBL" id="CP048620">
    <property type="protein sequence ID" value="QPJ64378.1"/>
    <property type="molecule type" value="Genomic_DNA"/>
</dbReference>
<dbReference type="CDD" id="cd19920">
    <property type="entry name" value="REC_PA4781-like"/>
    <property type="match status" value="1"/>
</dbReference>
<dbReference type="SUPFAM" id="SSF52172">
    <property type="entry name" value="CheY-like"/>
    <property type="match status" value="1"/>
</dbReference>
<dbReference type="GO" id="GO:0000160">
    <property type="term" value="P:phosphorelay signal transduction system"/>
    <property type="evidence" value="ECO:0007669"/>
    <property type="project" value="InterPro"/>
</dbReference>
<evidence type="ECO:0000313" key="5">
    <source>
        <dbReference type="EMBL" id="QPJ64378.1"/>
    </source>
</evidence>
<dbReference type="Gene3D" id="3.40.50.2300">
    <property type="match status" value="1"/>
</dbReference>
<feature type="domain" description="PAS" evidence="4">
    <location>
        <begin position="157"/>
        <end position="215"/>
    </location>
</feature>
<dbReference type="PROSITE" id="PS50110">
    <property type="entry name" value="RESPONSE_REGULATORY"/>
    <property type="match status" value="1"/>
</dbReference>
<dbReference type="PANTHER" id="PTHR44591">
    <property type="entry name" value="STRESS RESPONSE REGULATOR PROTEIN 1"/>
    <property type="match status" value="1"/>
</dbReference>
<gene>
    <name evidence="5" type="ORF">G3M78_02790</name>
</gene>
<dbReference type="InterPro" id="IPR013767">
    <property type="entry name" value="PAS_fold"/>
</dbReference>
<dbReference type="InterPro" id="IPR000014">
    <property type="entry name" value="PAS"/>
</dbReference>
<evidence type="ECO:0000259" key="3">
    <source>
        <dbReference type="PROSITE" id="PS50110"/>
    </source>
</evidence>